<evidence type="ECO:0000259" key="1">
    <source>
        <dbReference type="PROSITE" id="PS50943"/>
    </source>
</evidence>
<comment type="caution">
    <text evidence="2">The sequence shown here is derived from an EMBL/GenBank/DDBJ whole genome shotgun (WGS) entry which is preliminary data.</text>
</comment>
<dbReference type="SUPFAM" id="SSF47413">
    <property type="entry name" value="lambda repressor-like DNA-binding domains"/>
    <property type="match status" value="1"/>
</dbReference>
<dbReference type="AlphaFoldDB" id="L1KRG1"/>
<dbReference type="Pfam" id="PF19054">
    <property type="entry name" value="DUF5753"/>
    <property type="match status" value="1"/>
</dbReference>
<accession>L1KRG1</accession>
<dbReference type="SMART" id="SM00530">
    <property type="entry name" value="HTH_XRE"/>
    <property type="match status" value="1"/>
</dbReference>
<evidence type="ECO:0000313" key="2">
    <source>
        <dbReference type="EMBL" id="EKX62958.1"/>
    </source>
</evidence>
<protein>
    <submittedName>
        <fullName evidence="2">Toxin-antitoxin system, antitoxin component, Xre family</fullName>
    </submittedName>
</protein>
<sequence>MPARPNPTARQVRLGAELRRLRDASGIESRDAAAFLGTNQTQISHIEAGRFGISEERLRRLTGFYGCHDAQLVDALVEMANPSRRSWWVKFRGLMPPRALDIAELEHHASYIRVFEAVSVPGLLQTEEYVRSTSLYLDPRLPESERETRVEFRMRRQQILASGTPYDAIVHEAALRMRVGGSKVTRSQLEHLLSASEQETVTIRVVPFTADGFAGAGLAMQYVGGVVPQLDTVQTDTPQGAVFTDAPARLQRCRTRLERIDNAALTQDASLDLIRRIAKEL</sequence>
<dbReference type="Proteomes" id="UP000010411">
    <property type="component" value="Unassembled WGS sequence"/>
</dbReference>
<dbReference type="InterPro" id="IPR001387">
    <property type="entry name" value="Cro/C1-type_HTH"/>
</dbReference>
<keyword evidence="3" id="KW-1185">Reference proteome</keyword>
<evidence type="ECO:0000313" key="3">
    <source>
        <dbReference type="Proteomes" id="UP000010411"/>
    </source>
</evidence>
<dbReference type="InterPro" id="IPR010982">
    <property type="entry name" value="Lambda_DNA-bd_dom_sf"/>
</dbReference>
<proteinExistence type="predicted"/>
<dbReference type="PROSITE" id="PS50943">
    <property type="entry name" value="HTH_CROC1"/>
    <property type="match status" value="1"/>
</dbReference>
<reference evidence="2 3" key="1">
    <citation type="submission" date="2012-11" db="EMBL/GenBank/DDBJ databases">
        <authorList>
            <person name="Huguet-Tapia J.C."/>
            <person name="Durkin A.S."/>
            <person name="Pettis G.S."/>
            <person name="Badger J.H."/>
        </authorList>
    </citation>
    <scope>NUCLEOTIDE SEQUENCE [LARGE SCALE GENOMIC DNA]</scope>
    <source>
        <strain evidence="2 3">91-03</strain>
    </source>
</reference>
<dbReference type="Pfam" id="PF13560">
    <property type="entry name" value="HTH_31"/>
    <property type="match status" value="1"/>
</dbReference>
<gene>
    <name evidence="2" type="ORF">STRIP9103_04984</name>
</gene>
<organism evidence="2 3">
    <name type="scientific">Streptomyces ipomoeae 91-03</name>
    <dbReference type="NCBI Taxonomy" id="698759"/>
    <lineage>
        <taxon>Bacteria</taxon>
        <taxon>Bacillati</taxon>
        <taxon>Actinomycetota</taxon>
        <taxon>Actinomycetes</taxon>
        <taxon>Kitasatosporales</taxon>
        <taxon>Streptomycetaceae</taxon>
        <taxon>Streptomyces</taxon>
    </lineage>
</organism>
<dbReference type="Gene3D" id="1.10.260.40">
    <property type="entry name" value="lambda repressor-like DNA-binding domains"/>
    <property type="match status" value="1"/>
</dbReference>
<dbReference type="PATRIC" id="fig|698759.3.peg.6351"/>
<dbReference type="OrthoDB" id="3462393at2"/>
<dbReference type="InterPro" id="IPR043917">
    <property type="entry name" value="DUF5753"/>
</dbReference>
<dbReference type="CDD" id="cd00093">
    <property type="entry name" value="HTH_XRE"/>
    <property type="match status" value="1"/>
</dbReference>
<dbReference type="EMBL" id="AEJC01000474">
    <property type="protein sequence ID" value="EKX62958.1"/>
    <property type="molecule type" value="Genomic_DNA"/>
</dbReference>
<feature type="domain" description="HTH cro/C1-type" evidence="1">
    <location>
        <begin position="18"/>
        <end position="72"/>
    </location>
</feature>
<dbReference type="RefSeq" id="WP_009327039.1">
    <property type="nucleotide sequence ID" value="NZ_AEJC01000474.1"/>
</dbReference>
<dbReference type="GO" id="GO:0003677">
    <property type="term" value="F:DNA binding"/>
    <property type="evidence" value="ECO:0007669"/>
    <property type="project" value="InterPro"/>
</dbReference>
<name>L1KRG1_9ACTN</name>